<feature type="region of interest" description="Disordered" evidence="1">
    <location>
        <begin position="1"/>
        <end position="84"/>
    </location>
</feature>
<feature type="compositionally biased region" description="Basic residues" evidence="1">
    <location>
        <begin position="25"/>
        <end position="37"/>
    </location>
</feature>
<evidence type="ECO:0000313" key="5">
    <source>
        <dbReference type="Proteomes" id="UP000525078"/>
    </source>
</evidence>
<dbReference type="EMBL" id="JAATIQ010000166">
    <property type="protein sequence ID" value="KAF4374836.1"/>
    <property type="molecule type" value="Genomic_DNA"/>
</dbReference>
<feature type="compositionally biased region" description="Acidic residues" evidence="1">
    <location>
        <begin position="292"/>
        <end position="302"/>
    </location>
</feature>
<evidence type="ECO:0000259" key="2">
    <source>
        <dbReference type="Pfam" id="PF17780"/>
    </source>
</evidence>
<dbReference type="InterPro" id="IPR035623">
    <property type="entry name" value="SUA-like_OCRE"/>
</dbReference>
<evidence type="ECO:0000313" key="3">
    <source>
        <dbReference type="EMBL" id="KAF4374836.1"/>
    </source>
</evidence>
<dbReference type="InterPro" id="IPR039905">
    <property type="entry name" value="CD2BP2/Lin1"/>
</dbReference>
<dbReference type="EMBL" id="JAATIP010000075">
    <property type="protein sequence ID" value="KAF4378276.1"/>
    <property type="molecule type" value="Genomic_DNA"/>
</dbReference>
<comment type="caution">
    <text evidence="3">The sequence shown here is derived from an EMBL/GenBank/DDBJ whole genome shotgun (WGS) entry which is preliminary data.</text>
</comment>
<gene>
    <name evidence="4" type="ORF">F8388_010715</name>
    <name evidence="3" type="ORF">G4B88_031039</name>
</gene>
<name>A0A7J6FVR3_CANSA</name>
<feature type="region of interest" description="Disordered" evidence="1">
    <location>
        <begin position="280"/>
        <end position="330"/>
    </location>
</feature>
<organism evidence="3 6">
    <name type="scientific">Cannabis sativa</name>
    <name type="common">Hemp</name>
    <name type="synonym">Marijuana</name>
    <dbReference type="NCBI Taxonomy" id="3483"/>
    <lineage>
        <taxon>Eukaryota</taxon>
        <taxon>Viridiplantae</taxon>
        <taxon>Streptophyta</taxon>
        <taxon>Embryophyta</taxon>
        <taxon>Tracheophyta</taxon>
        <taxon>Spermatophyta</taxon>
        <taxon>Magnoliopsida</taxon>
        <taxon>eudicotyledons</taxon>
        <taxon>Gunneridae</taxon>
        <taxon>Pentapetalae</taxon>
        <taxon>rosids</taxon>
        <taxon>fabids</taxon>
        <taxon>Rosales</taxon>
        <taxon>Cannabaceae</taxon>
        <taxon>Cannabis</taxon>
    </lineage>
</organism>
<dbReference type="Pfam" id="PF17780">
    <property type="entry name" value="OCRE"/>
    <property type="match status" value="1"/>
</dbReference>
<dbReference type="PANTHER" id="PTHR13138:SF3">
    <property type="entry name" value="CD2 ANTIGEN CYTOPLASMIC TAIL-BINDING PROTEIN 2"/>
    <property type="match status" value="1"/>
</dbReference>
<keyword evidence="6" id="KW-1185">Reference proteome</keyword>
<accession>A0A7J6FVR3</accession>
<protein>
    <recommendedName>
        <fullName evidence="2">OCRE domain-containing protein</fullName>
    </recommendedName>
</protein>
<dbReference type="Proteomes" id="UP000583929">
    <property type="component" value="Unassembled WGS sequence"/>
</dbReference>
<feature type="domain" description="OCRE" evidence="2">
    <location>
        <begin position="329"/>
        <end position="378"/>
    </location>
</feature>
<feature type="compositionally biased region" description="Polar residues" evidence="1">
    <location>
        <begin position="314"/>
        <end position="330"/>
    </location>
</feature>
<evidence type="ECO:0000256" key="1">
    <source>
        <dbReference type="SAM" id="MobiDB-lite"/>
    </source>
</evidence>
<proteinExistence type="predicted"/>
<sequence>MAANSSRPNLKRPFPDDDEESTKPQMKKRVRFPKGKKVKEGDEAAVKKLVIDDVQPQPAPLTDPRQAATERSKRRSQMTTELLSEDNRGIINDISIAEVTYEENEDFVDDGIQIEPFNLEKEREEGYFDADGNFVEYVNENEIKDAWLDSVEVEPKYAGKVVIKNDDDIQELTSRDIGKMKRRIADALEPGETVLQALRRLKGTSNNKKDKMSPETKAIFDQLTEDAMKLLENGEYDVYSEKKEVFEREAEGYENLARLRGEGPSGSAGKDILSGLTDAGIVSSGSVNPSEDSFDMFGDDENAAAKPSSDGTDEPSNAANADSGSGTSQSDYVFDESSGYYYNSILGYYYDPSTGLYCYASTGQWYSFNEETGTYDEVPNAASTGE</sequence>
<dbReference type="GO" id="GO:0005682">
    <property type="term" value="C:U5 snRNP"/>
    <property type="evidence" value="ECO:0007669"/>
    <property type="project" value="InterPro"/>
</dbReference>
<dbReference type="Proteomes" id="UP000525078">
    <property type="component" value="Unassembled WGS sequence"/>
</dbReference>
<dbReference type="AlphaFoldDB" id="A0A7J6FVR3"/>
<reference evidence="5 6" key="1">
    <citation type="journal article" date="2020" name="bioRxiv">
        <title>Sequence and annotation of 42 cannabis genomes reveals extensive copy number variation in cannabinoid synthesis and pathogen resistance genes.</title>
        <authorList>
            <person name="Mckernan K.J."/>
            <person name="Helbert Y."/>
            <person name="Kane L.T."/>
            <person name="Ebling H."/>
            <person name="Zhang L."/>
            <person name="Liu B."/>
            <person name="Eaton Z."/>
            <person name="Mclaughlin S."/>
            <person name="Kingan S."/>
            <person name="Baybayan P."/>
            <person name="Concepcion G."/>
            <person name="Jordan M."/>
            <person name="Riva A."/>
            <person name="Barbazuk W."/>
            <person name="Harkins T."/>
        </authorList>
    </citation>
    <scope>NUCLEOTIDE SEQUENCE [LARGE SCALE GENOMIC DNA]</scope>
    <source>
        <strain evidence="5 6">cv. Jamaican Lion 4</strain>
        <strain evidence="3">Father</strain>
        <strain evidence="4">Mother</strain>
        <tissue evidence="3">Leaf</tissue>
    </source>
</reference>
<evidence type="ECO:0000313" key="4">
    <source>
        <dbReference type="EMBL" id="KAF4378276.1"/>
    </source>
</evidence>
<dbReference type="PANTHER" id="PTHR13138">
    <property type="entry name" value="PROTEIN LIN1"/>
    <property type="match status" value="1"/>
</dbReference>
<dbReference type="CDD" id="cd16166">
    <property type="entry name" value="OCRE_SUA_like"/>
    <property type="match status" value="1"/>
</dbReference>
<feature type="compositionally biased region" description="Basic and acidic residues" evidence="1">
    <location>
        <begin position="38"/>
        <end position="51"/>
    </location>
</feature>
<evidence type="ECO:0000313" key="6">
    <source>
        <dbReference type="Proteomes" id="UP000583929"/>
    </source>
</evidence>
<dbReference type="InterPro" id="IPR041591">
    <property type="entry name" value="OCRE"/>
</dbReference>